<proteinExistence type="predicted"/>
<dbReference type="Gene3D" id="3.10.180.10">
    <property type="entry name" value="2,3-Dihydroxybiphenyl 1,2-Dioxygenase, domain 1"/>
    <property type="match status" value="1"/>
</dbReference>
<dbReference type="OrthoDB" id="3212826at2"/>
<reference evidence="2 3" key="1">
    <citation type="submission" date="2019-07" db="EMBL/GenBank/DDBJ databases">
        <title>New species of Amycolatopsis and Streptomyces.</title>
        <authorList>
            <person name="Duangmal K."/>
            <person name="Teo W.F.A."/>
            <person name="Lipun K."/>
        </authorList>
    </citation>
    <scope>NUCLEOTIDE SEQUENCE [LARGE SCALE GENOMIC DNA]</scope>
    <source>
        <strain evidence="2 3">JCM 30562</strain>
    </source>
</reference>
<sequence length="120" mass="13330">MNSRILAIAVDCRDAEALAAFWCGALGYRVTKRWKDAKGVEYVEIEGGEGEPMLLFQPVADEKVVKNRLHLDLFPVEGGQSDEVRRLIGLGAKQLADEPEFPWVVMADPEGNEFCVLPAR</sequence>
<protein>
    <submittedName>
        <fullName evidence="2">VOC family protein</fullName>
    </submittedName>
</protein>
<dbReference type="InterPro" id="IPR041581">
    <property type="entry name" value="Glyoxalase_6"/>
</dbReference>
<evidence type="ECO:0000259" key="1">
    <source>
        <dbReference type="Pfam" id="PF18029"/>
    </source>
</evidence>
<dbReference type="Proteomes" id="UP000318578">
    <property type="component" value="Unassembled WGS sequence"/>
</dbReference>
<dbReference type="RefSeq" id="WP_144641875.1">
    <property type="nucleotide sequence ID" value="NZ_BNAX01000003.1"/>
</dbReference>
<dbReference type="CDD" id="cd06587">
    <property type="entry name" value="VOC"/>
    <property type="match status" value="1"/>
</dbReference>
<evidence type="ECO:0000313" key="2">
    <source>
        <dbReference type="EMBL" id="TVT19967.1"/>
    </source>
</evidence>
<organism evidence="2 3">
    <name type="scientific">Amycolatopsis acidiphila</name>
    <dbReference type="NCBI Taxonomy" id="715473"/>
    <lineage>
        <taxon>Bacteria</taxon>
        <taxon>Bacillati</taxon>
        <taxon>Actinomycetota</taxon>
        <taxon>Actinomycetes</taxon>
        <taxon>Pseudonocardiales</taxon>
        <taxon>Pseudonocardiaceae</taxon>
        <taxon>Amycolatopsis</taxon>
    </lineage>
</organism>
<dbReference type="EMBL" id="VJZA01000041">
    <property type="protein sequence ID" value="TVT19967.1"/>
    <property type="molecule type" value="Genomic_DNA"/>
</dbReference>
<dbReference type="PANTHER" id="PTHR35908:SF1">
    <property type="entry name" value="CONSERVED PROTEIN"/>
    <property type="match status" value="1"/>
</dbReference>
<dbReference type="InterPro" id="IPR029068">
    <property type="entry name" value="Glyas_Bleomycin-R_OHBP_Dase"/>
</dbReference>
<accession>A0A558A6S8</accession>
<keyword evidence="3" id="KW-1185">Reference proteome</keyword>
<gene>
    <name evidence="2" type="ORF">FNH06_22620</name>
</gene>
<dbReference type="Pfam" id="PF18029">
    <property type="entry name" value="Glyoxalase_6"/>
    <property type="match status" value="1"/>
</dbReference>
<feature type="domain" description="Glyoxalase-like" evidence="1">
    <location>
        <begin position="8"/>
        <end position="117"/>
    </location>
</feature>
<name>A0A558A6S8_9PSEU</name>
<evidence type="ECO:0000313" key="3">
    <source>
        <dbReference type="Proteomes" id="UP000318578"/>
    </source>
</evidence>
<dbReference type="SUPFAM" id="SSF54593">
    <property type="entry name" value="Glyoxalase/Bleomycin resistance protein/Dihydroxybiphenyl dioxygenase"/>
    <property type="match status" value="1"/>
</dbReference>
<comment type="caution">
    <text evidence="2">The sequence shown here is derived from an EMBL/GenBank/DDBJ whole genome shotgun (WGS) entry which is preliminary data.</text>
</comment>
<dbReference type="AlphaFoldDB" id="A0A558A6S8"/>
<dbReference type="PANTHER" id="PTHR35908">
    <property type="entry name" value="HYPOTHETICAL FUSION PROTEIN"/>
    <property type="match status" value="1"/>
</dbReference>